<keyword evidence="7" id="KW-0732">Signal</keyword>
<evidence type="ECO:0000256" key="5">
    <source>
        <dbReference type="ARBA" id="ARBA00023157"/>
    </source>
</evidence>
<dbReference type="InterPro" id="IPR008947">
    <property type="entry name" value="PLipase_C/P1_nuclease_dom_sf"/>
</dbReference>
<dbReference type="PATRIC" id="fig|29423.5.peg.159"/>
<dbReference type="InterPro" id="IPR003154">
    <property type="entry name" value="S1/P1nuclease"/>
</dbReference>
<dbReference type="GO" id="GO:0003676">
    <property type="term" value="F:nucleic acid binding"/>
    <property type="evidence" value="ECO:0007669"/>
    <property type="project" value="InterPro"/>
</dbReference>
<evidence type="ECO:0000256" key="1">
    <source>
        <dbReference type="ARBA" id="ARBA00022722"/>
    </source>
</evidence>
<evidence type="ECO:0000313" key="9">
    <source>
        <dbReference type="Proteomes" id="UP000054858"/>
    </source>
</evidence>
<name>A0A0W0XIZ8_9GAMM</name>
<comment type="caution">
    <text evidence="8">The sequence shown here is derived from an EMBL/GenBank/DDBJ whole genome shotgun (WGS) entry which is preliminary data.</text>
</comment>
<dbReference type="Proteomes" id="UP000054858">
    <property type="component" value="Unassembled WGS sequence"/>
</dbReference>
<feature type="signal peptide" evidence="7">
    <location>
        <begin position="1"/>
        <end position="27"/>
    </location>
</feature>
<evidence type="ECO:0000256" key="7">
    <source>
        <dbReference type="SAM" id="SignalP"/>
    </source>
</evidence>
<keyword evidence="1" id="KW-0540">Nuclease</keyword>
<keyword evidence="4" id="KW-0378">Hydrolase</keyword>
<gene>
    <name evidence="8" type="ORF">Loak_0151</name>
</gene>
<dbReference type="Gene3D" id="1.10.575.10">
    <property type="entry name" value="P1 Nuclease"/>
    <property type="match status" value="1"/>
</dbReference>
<evidence type="ECO:0000256" key="4">
    <source>
        <dbReference type="ARBA" id="ARBA00022801"/>
    </source>
</evidence>
<evidence type="ECO:0000256" key="6">
    <source>
        <dbReference type="ARBA" id="ARBA00023180"/>
    </source>
</evidence>
<dbReference type="CDD" id="cd11010">
    <property type="entry name" value="S1-P1_nuclease"/>
    <property type="match status" value="1"/>
</dbReference>
<organism evidence="8 9">
    <name type="scientific">Legionella oakridgensis</name>
    <dbReference type="NCBI Taxonomy" id="29423"/>
    <lineage>
        <taxon>Bacteria</taxon>
        <taxon>Pseudomonadati</taxon>
        <taxon>Pseudomonadota</taxon>
        <taxon>Gammaproteobacteria</taxon>
        <taxon>Legionellales</taxon>
        <taxon>Legionellaceae</taxon>
        <taxon>Legionella</taxon>
    </lineage>
</organism>
<dbReference type="AlphaFoldDB" id="A0A0W0XIZ8"/>
<dbReference type="GO" id="GO:0046872">
    <property type="term" value="F:metal ion binding"/>
    <property type="evidence" value="ECO:0007669"/>
    <property type="project" value="UniProtKB-KW"/>
</dbReference>
<evidence type="ECO:0000313" key="8">
    <source>
        <dbReference type="EMBL" id="KTD44451.1"/>
    </source>
</evidence>
<accession>A0A0W0XIZ8</accession>
<protein>
    <submittedName>
        <fullName evidence="8">3'-nucleotidase/nuclease</fullName>
    </submittedName>
</protein>
<evidence type="ECO:0000256" key="2">
    <source>
        <dbReference type="ARBA" id="ARBA00022723"/>
    </source>
</evidence>
<dbReference type="Pfam" id="PF02265">
    <property type="entry name" value="S1-P1_nuclease"/>
    <property type="match status" value="1"/>
</dbReference>
<dbReference type="SUPFAM" id="SSF48537">
    <property type="entry name" value="Phospholipase C/P1 nuclease"/>
    <property type="match status" value="1"/>
</dbReference>
<reference evidence="8 9" key="1">
    <citation type="submission" date="2015-11" db="EMBL/GenBank/DDBJ databases">
        <title>Genomic analysis of 38 Legionella species identifies large and diverse effector repertoires.</title>
        <authorList>
            <person name="Burstein D."/>
            <person name="Amaro F."/>
            <person name="Zusman T."/>
            <person name="Lifshitz Z."/>
            <person name="Cohen O."/>
            <person name="Gilbert J.A."/>
            <person name="Pupko T."/>
            <person name="Shuman H.A."/>
            <person name="Segal G."/>
        </authorList>
    </citation>
    <scope>NUCLEOTIDE SEQUENCE [LARGE SCALE GENOMIC DNA]</scope>
    <source>
        <strain evidence="8 9">Oak Ridge-10</strain>
    </source>
</reference>
<dbReference type="PANTHER" id="PTHR33146">
    <property type="entry name" value="ENDONUCLEASE 4"/>
    <property type="match status" value="1"/>
</dbReference>
<dbReference type="GO" id="GO:0006308">
    <property type="term" value="P:DNA catabolic process"/>
    <property type="evidence" value="ECO:0007669"/>
    <property type="project" value="InterPro"/>
</dbReference>
<keyword evidence="5" id="KW-1015">Disulfide bond</keyword>
<dbReference type="PANTHER" id="PTHR33146:SF10">
    <property type="entry name" value="STRAND-SPECIFIC NUCLEASE, PUTATIVE-RELATED"/>
    <property type="match status" value="1"/>
</dbReference>
<sequence>MIQPIGMKNKTLAFILAGCLLPFQTFAWNALGHQLIAQIAYDYLTPHARATFNHYNHALDKEYRADSFINAAVWLDSLRHHDVNWFNSLHYIDWYFTEDGSLLPSPQPVNAVWAIKEARRILNSKKSNEFEKGFSLRILLHVVGDLHQPLHAASRVSKSMPAGDRGGNKVALRKNPIADNLHLYWDKGAGLLIGKRFSQSQIMTMAANIEKRWPCKPGLDNKPMHWAQESHDLAVKYVYTLKNNAIPTAQYQRNAQRITEQRLALAGCRLAAMLNQIDKSLLKK</sequence>
<evidence type="ECO:0000256" key="3">
    <source>
        <dbReference type="ARBA" id="ARBA00022759"/>
    </source>
</evidence>
<dbReference type="EMBL" id="LNYP01000003">
    <property type="protein sequence ID" value="KTD44451.1"/>
    <property type="molecule type" value="Genomic_DNA"/>
</dbReference>
<dbReference type="GO" id="GO:0016788">
    <property type="term" value="F:hydrolase activity, acting on ester bonds"/>
    <property type="evidence" value="ECO:0007669"/>
    <property type="project" value="InterPro"/>
</dbReference>
<feature type="chain" id="PRO_5006916557" evidence="7">
    <location>
        <begin position="28"/>
        <end position="284"/>
    </location>
</feature>
<keyword evidence="3" id="KW-0255">Endonuclease</keyword>
<proteinExistence type="predicted"/>
<keyword evidence="2" id="KW-0479">Metal-binding</keyword>
<dbReference type="GO" id="GO:0004519">
    <property type="term" value="F:endonuclease activity"/>
    <property type="evidence" value="ECO:0007669"/>
    <property type="project" value="UniProtKB-KW"/>
</dbReference>
<keyword evidence="6" id="KW-0325">Glycoprotein</keyword>